<dbReference type="Proteomes" id="UP000279236">
    <property type="component" value="Unassembled WGS sequence"/>
</dbReference>
<proteinExistence type="predicted"/>
<gene>
    <name evidence="2" type="ORF">EHS24_001704</name>
</gene>
<reference evidence="2 3" key="1">
    <citation type="submission" date="2018-11" db="EMBL/GenBank/DDBJ databases">
        <title>Genome sequence of Apiotrichum porosum DSM 27194.</title>
        <authorList>
            <person name="Aliyu H."/>
            <person name="Gorte O."/>
            <person name="Ochsenreither K."/>
        </authorList>
    </citation>
    <scope>NUCLEOTIDE SEQUENCE [LARGE SCALE GENOMIC DNA]</scope>
    <source>
        <strain evidence="2 3">DSM 27194</strain>
    </source>
</reference>
<evidence type="ECO:0000313" key="3">
    <source>
        <dbReference type="Proteomes" id="UP000279236"/>
    </source>
</evidence>
<dbReference type="EMBL" id="RSCE01000011">
    <property type="protein sequence ID" value="RSH78795.1"/>
    <property type="molecule type" value="Genomic_DNA"/>
</dbReference>
<sequence length="778" mass="87420">MMVPNDNCHPTSCLRQSETGHGDGPHPLPLANNPVFLQIDHSQFPHIIDTVISYATWEALGAFASTSRYYKHRIEAMMFKHMVLSRYADKTYGVAVGSPHGPLPHFPPLNYNYTHALRHPRAKRRKAGFDWRGAALGYARIVDVCGPIEELIVWLGRAMTSPEIVRVFPDTKGECSYATNIPITVPTLVVAPGGRFKECYAPIALGVSKIVIHLDADKQPLPKFRSFSWPIQRMWFEEPAEPQYPPVDDKHSVSRHVVILFSQSHRSMGLLPPGAPGFGKTRWEGMVQVLRSNSYMAYAYTLVDLDELDPDCFDLLDELEGMSMSQKLMADVAGAPVFGYLGRTIKAPTITFMTRAQYAALPGVHRMELDVPTGSSQTHLTATQPAGSCREPNHYEVAFYFAKLAYSTAAIDINYFPHVVEAIYAACDAEALFVMSQTCRVFRKWAMDDLTEHVVVERKGNEVRVASSLGNVEAPFPILAVRRFALRATELARNGFERGQQASGITGPAEWDPAQKVFWASLTERTVGTLDLRGRVPTPLYDRSKLMSVEYLRIFPEASTRLFACAAWKYCNPATLVLFTYAVNYPVWVTSMFTPKMGILHMTRLTTIIINIDSLSSEFQTSTLGFDVEALPRSVKTVICVVHHSQSPALDNVGRLGVRDECRRLSLAYLAVVVVGQGRRFIPDFPPELDDLYSYRASYSTVRDESCRDGWRKLNEWERRSPGILNRLRTVLRSSKKYRYTERMAAQRPEGLKLETGLTKGRDSSQYKTGLPWGMVQP</sequence>
<evidence type="ECO:0000313" key="2">
    <source>
        <dbReference type="EMBL" id="RSH78795.1"/>
    </source>
</evidence>
<dbReference type="RefSeq" id="XP_028473942.1">
    <property type="nucleotide sequence ID" value="XM_028617479.1"/>
</dbReference>
<evidence type="ECO:0008006" key="4">
    <source>
        <dbReference type="Google" id="ProtNLM"/>
    </source>
</evidence>
<accession>A0A427XIR5</accession>
<feature type="region of interest" description="Disordered" evidence="1">
    <location>
        <begin position="757"/>
        <end position="778"/>
    </location>
</feature>
<keyword evidence="3" id="KW-1185">Reference proteome</keyword>
<dbReference type="AlphaFoldDB" id="A0A427XIR5"/>
<feature type="region of interest" description="Disordered" evidence="1">
    <location>
        <begin position="1"/>
        <end position="27"/>
    </location>
</feature>
<evidence type="ECO:0000256" key="1">
    <source>
        <dbReference type="SAM" id="MobiDB-lite"/>
    </source>
</evidence>
<protein>
    <recommendedName>
        <fullName evidence="4">F-box domain-containing protein</fullName>
    </recommendedName>
</protein>
<feature type="compositionally biased region" description="Polar residues" evidence="1">
    <location>
        <begin position="8"/>
        <end position="17"/>
    </location>
</feature>
<comment type="caution">
    <text evidence="2">The sequence shown here is derived from an EMBL/GenBank/DDBJ whole genome shotgun (WGS) entry which is preliminary data.</text>
</comment>
<organism evidence="2 3">
    <name type="scientific">Apiotrichum porosum</name>
    <dbReference type="NCBI Taxonomy" id="105984"/>
    <lineage>
        <taxon>Eukaryota</taxon>
        <taxon>Fungi</taxon>
        <taxon>Dikarya</taxon>
        <taxon>Basidiomycota</taxon>
        <taxon>Agaricomycotina</taxon>
        <taxon>Tremellomycetes</taxon>
        <taxon>Trichosporonales</taxon>
        <taxon>Trichosporonaceae</taxon>
        <taxon>Apiotrichum</taxon>
    </lineage>
</organism>
<name>A0A427XIR5_9TREE</name>
<dbReference type="GeneID" id="39586247"/>